<dbReference type="InterPro" id="IPR005174">
    <property type="entry name" value="KIB1-4_b-propeller"/>
</dbReference>
<dbReference type="SUPFAM" id="SSF81383">
    <property type="entry name" value="F-box domain"/>
    <property type="match status" value="1"/>
</dbReference>
<organism evidence="3">
    <name type="scientific">Oryza barthii</name>
    <dbReference type="NCBI Taxonomy" id="65489"/>
    <lineage>
        <taxon>Eukaryota</taxon>
        <taxon>Viridiplantae</taxon>
        <taxon>Streptophyta</taxon>
        <taxon>Embryophyta</taxon>
        <taxon>Tracheophyta</taxon>
        <taxon>Spermatophyta</taxon>
        <taxon>Magnoliopsida</taxon>
        <taxon>Liliopsida</taxon>
        <taxon>Poales</taxon>
        <taxon>Poaceae</taxon>
        <taxon>BOP clade</taxon>
        <taxon>Oryzoideae</taxon>
        <taxon>Oryzeae</taxon>
        <taxon>Oryzinae</taxon>
        <taxon>Oryza</taxon>
    </lineage>
</organism>
<dbReference type="Proteomes" id="UP000026960">
    <property type="component" value="Chromosome 4"/>
</dbReference>
<proteinExistence type="predicted"/>
<feature type="domain" description="F-box" evidence="1">
    <location>
        <begin position="18"/>
        <end position="53"/>
    </location>
</feature>
<name>A0A0D3G149_9ORYZ</name>
<evidence type="ECO:0000313" key="4">
    <source>
        <dbReference type="Proteomes" id="UP000026960"/>
    </source>
</evidence>
<dbReference type="AlphaFoldDB" id="A0A0D3G149"/>
<evidence type="ECO:0000259" key="1">
    <source>
        <dbReference type="Pfam" id="PF00646"/>
    </source>
</evidence>
<dbReference type="STRING" id="65489.A0A0D3G149"/>
<evidence type="ECO:0008006" key="5">
    <source>
        <dbReference type="Google" id="ProtNLM"/>
    </source>
</evidence>
<reference evidence="3" key="1">
    <citation type="journal article" date="2009" name="Rice">
        <title>De Novo Next Generation Sequencing of Plant Genomes.</title>
        <authorList>
            <person name="Rounsley S."/>
            <person name="Marri P.R."/>
            <person name="Yu Y."/>
            <person name="He R."/>
            <person name="Sisneros N."/>
            <person name="Goicoechea J.L."/>
            <person name="Lee S.J."/>
            <person name="Angelova A."/>
            <person name="Kudrna D."/>
            <person name="Luo M."/>
            <person name="Affourtit J."/>
            <person name="Desany B."/>
            <person name="Knight J."/>
            <person name="Niazi F."/>
            <person name="Egholm M."/>
            <person name="Wing R.A."/>
        </authorList>
    </citation>
    <scope>NUCLEOTIDE SEQUENCE [LARGE SCALE GENOMIC DNA]</scope>
    <source>
        <strain evidence="3">cv. IRGC 105608</strain>
    </source>
</reference>
<sequence>MEADATTAAQGRRRDDRWSSLPFDMLVLVVDRLGWSNHPSFALTCRHWRSAVSPFYPAWITPLLLSSADVGVANARYYSPYFHRSFEVDGCTLNVPPEANLCCSNGRRLTLCLPKLVLQTDLVTGAVDELPEMPFYWFNFIVYDDADRRMYCVNTIFVVRLARAIQDDDGEWGPWDLTEFNVEEGAQLQASPISNPVLHGGLLYVLGEDGKLAVYDPCNHDDNFKVVDKLKGFGIEHDRVDSYLFESDQGELMAVLVGYTGTPVHVLKLNEETMEWEKMESLDGRALFTGTYTTMMRKTKLKSMQNKVFLPRLYEWPKTIHVDLVIRDGEPAFVPKSHSQSSIEKITSNTSIWSYKVGQQEEARKVWGSEKVDYSIWVDFSTNLQ</sequence>
<dbReference type="Pfam" id="PF00646">
    <property type="entry name" value="F-box"/>
    <property type="match status" value="1"/>
</dbReference>
<dbReference type="InterPro" id="IPR036047">
    <property type="entry name" value="F-box-like_dom_sf"/>
</dbReference>
<dbReference type="PANTHER" id="PTHR33127">
    <property type="entry name" value="TRANSMEMBRANE PROTEIN"/>
    <property type="match status" value="1"/>
</dbReference>
<evidence type="ECO:0000313" key="3">
    <source>
        <dbReference type="EnsemblPlants" id="OBART04G28060.1"/>
    </source>
</evidence>
<dbReference type="PANTHER" id="PTHR33127:SF69">
    <property type="entry name" value="OS09G0340800 PROTEIN"/>
    <property type="match status" value="1"/>
</dbReference>
<dbReference type="EnsemblPlants" id="OBART04G28060.1">
    <property type="protein sequence ID" value="OBART04G28060.1"/>
    <property type="gene ID" value="OBART04G28060"/>
</dbReference>
<keyword evidence="4" id="KW-1185">Reference proteome</keyword>
<dbReference type="Gramene" id="OBART04G28060.1">
    <property type="protein sequence ID" value="OBART04G28060.1"/>
    <property type="gene ID" value="OBART04G28060"/>
</dbReference>
<dbReference type="Pfam" id="PF03478">
    <property type="entry name" value="Beta-prop_KIB1-4"/>
    <property type="match status" value="1"/>
</dbReference>
<evidence type="ECO:0000259" key="2">
    <source>
        <dbReference type="Pfam" id="PF03478"/>
    </source>
</evidence>
<feature type="domain" description="KIB1-4 beta-propeller" evidence="2">
    <location>
        <begin position="114"/>
        <end position="309"/>
    </location>
</feature>
<accession>A0A0D3G149</accession>
<dbReference type="eggNOG" id="ENOG502R53P">
    <property type="taxonomic scope" value="Eukaryota"/>
</dbReference>
<reference evidence="3" key="2">
    <citation type="submission" date="2015-03" db="UniProtKB">
        <authorList>
            <consortium name="EnsemblPlants"/>
        </authorList>
    </citation>
    <scope>IDENTIFICATION</scope>
</reference>
<dbReference type="InterPro" id="IPR001810">
    <property type="entry name" value="F-box_dom"/>
</dbReference>
<dbReference type="HOGENOM" id="CLU_040246_0_0_1"/>
<dbReference type="PaxDb" id="65489-OBART04G28060.1"/>
<protein>
    <recommendedName>
        <fullName evidence="5">F-box domain-containing protein</fullName>
    </recommendedName>
</protein>